<evidence type="ECO:0000313" key="2">
    <source>
        <dbReference type="EMBL" id="PXY42951.1"/>
    </source>
</evidence>
<feature type="transmembrane region" description="Helical" evidence="1">
    <location>
        <begin position="94"/>
        <end position="115"/>
    </location>
</feature>
<feature type="transmembrane region" description="Helical" evidence="1">
    <location>
        <begin position="12"/>
        <end position="34"/>
    </location>
</feature>
<evidence type="ECO:0000256" key="1">
    <source>
        <dbReference type="SAM" id="Phobius"/>
    </source>
</evidence>
<feature type="transmembrane region" description="Helical" evidence="1">
    <location>
        <begin position="46"/>
        <end position="64"/>
    </location>
</feature>
<organism evidence="2 3">
    <name type="scientific">Flavobacterium hydrophilum</name>
    <dbReference type="NCBI Taxonomy" id="2211445"/>
    <lineage>
        <taxon>Bacteria</taxon>
        <taxon>Pseudomonadati</taxon>
        <taxon>Bacteroidota</taxon>
        <taxon>Flavobacteriia</taxon>
        <taxon>Flavobacteriales</taxon>
        <taxon>Flavobacteriaceae</taxon>
        <taxon>Flavobacterium</taxon>
    </lineage>
</organism>
<dbReference type="Proteomes" id="UP000247681">
    <property type="component" value="Unassembled WGS sequence"/>
</dbReference>
<evidence type="ECO:0008006" key="4">
    <source>
        <dbReference type="Google" id="ProtNLM"/>
    </source>
</evidence>
<proteinExistence type="predicted"/>
<feature type="transmembrane region" description="Helical" evidence="1">
    <location>
        <begin position="121"/>
        <end position="149"/>
    </location>
</feature>
<reference evidence="2 3" key="1">
    <citation type="submission" date="2018-05" db="EMBL/GenBank/DDBJ databases">
        <title>Flavobacterium sp. strain IMCC34758, incomplete genome.</title>
        <authorList>
            <person name="Joung Y."/>
        </authorList>
    </citation>
    <scope>NUCLEOTIDE SEQUENCE [LARGE SCALE GENOMIC DNA]</scope>
    <source>
        <strain evidence="2 3">IMCC34758</strain>
    </source>
</reference>
<dbReference type="AlphaFoldDB" id="A0A2V4BVE0"/>
<gene>
    <name evidence="2" type="ORF">DMB68_22455</name>
</gene>
<keyword evidence="1" id="KW-0812">Transmembrane</keyword>
<dbReference type="EMBL" id="QJHL01000009">
    <property type="protein sequence ID" value="PXY42951.1"/>
    <property type="molecule type" value="Genomic_DNA"/>
</dbReference>
<keyword evidence="3" id="KW-1185">Reference proteome</keyword>
<accession>A0A2V4BVE0</accession>
<keyword evidence="1" id="KW-1133">Transmembrane helix</keyword>
<comment type="caution">
    <text evidence="2">The sequence shown here is derived from an EMBL/GenBank/DDBJ whole genome shotgun (WGS) entry which is preliminary data.</text>
</comment>
<keyword evidence="1" id="KW-0472">Membrane</keyword>
<protein>
    <recommendedName>
        <fullName evidence="4">DUF2975 domain-containing protein</fullName>
    </recommendedName>
</protein>
<name>A0A2V4BVE0_9FLAO</name>
<evidence type="ECO:0000313" key="3">
    <source>
        <dbReference type="Proteomes" id="UP000247681"/>
    </source>
</evidence>
<sequence length="162" mass="18678">MESKNNIQKYAVIAGIFVCSFFPFLIFSDSYFIFQCIQICDFGISWNPIFWGILFPLFIVFLFWKTAKKLSFSLNQITYFKACSQFSFGVSSKITIALFIIYAIGLFMNGISVILHSQIPYQILFSIQMILFLSFVLMILTFISSLIIIKASQNTQTLNRTK</sequence>